<dbReference type="Proteomes" id="UP000244240">
    <property type="component" value="Unassembled WGS sequence"/>
</dbReference>
<dbReference type="EMBL" id="QBKR01000020">
    <property type="protein sequence ID" value="PTX55279.1"/>
    <property type="molecule type" value="Genomic_DNA"/>
</dbReference>
<protein>
    <submittedName>
        <fullName evidence="3">Uncharacterized protein</fullName>
    </submittedName>
</protein>
<comment type="caution">
    <text evidence="3">The sequence shown here is derived from an EMBL/GenBank/DDBJ whole genome shotgun (WGS) entry which is preliminary data.</text>
</comment>
<feature type="chain" id="PRO_5015717141" evidence="2">
    <location>
        <begin position="32"/>
        <end position="339"/>
    </location>
</feature>
<feature type="compositionally biased region" description="Pro residues" evidence="1">
    <location>
        <begin position="41"/>
        <end position="56"/>
    </location>
</feature>
<keyword evidence="4" id="KW-1185">Reference proteome</keyword>
<feature type="region of interest" description="Disordered" evidence="1">
    <location>
        <begin position="41"/>
        <end position="87"/>
    </location>
</feature>
<reference evidence="3 4" key="1">
    <citation type="submission" date="2018-04" db="EMBL/GenBank/DDBJ databases">
        <title>Genomic Encyclopedia of Archaeal and Bacterial Type Strains, Phase II (KMG-II): from individual species to whole genera.</title>
        <authorList>
            <person name="Goeker M."/>
        </authorList>
    </citation>
    <scope>NUCLEOTIDE SEQUENCE [LARGE SCALE GENOMIC DNA]</scope>
    <source>
        <strain evidence="3 4">DSM 45787</strain>
    </source>
</reference>
<keyword evidence="2" id="KW-0732">Signal</keyword>
<evidence type="ECO:0000256" key="1">
    <source>
        <dbReference type="SAM" id="MobiDB-lite"/>
    </source>
</evidence>
<evidence type="ECO:0000313" key="4">
    <source>
        <dbReference type="Proteomes" id="UP000244240"/>
    </source>
</evidence>
<evidence type="ECO:0000256" key="2">
    <source>
        <dbReference type="SAM" id="SignalP"/>
    </source>
</evidence>
<gene>
    <name evidence="3" type="ORF">C8P63_12076</name>
</gene>
<name>A0A2T6BGU2_9BACL</name>
<dbReference type="RefSeq" id="WP_170109661.1">
    <property type="nucleotide sequence ID" value="NZ_QBKR01000020.1"/>
</dbReference>
<dbReference type="AlphaFoldDB" id="A0A2T6BGU2"/>
<accession>A0A2T6BGU2</accession>
<proteinExistence type="predicted"/>
<sequence length="339" mass="35693">MKYRWRRSVALLLLTLYAFVLLMPFSTVVYANPTINAPEINPPEVNPPEVNPPDVNPPEVNEPEVNEPEVTPPDSVDNNGGAKEGSNSFSDIFTSDTYKTLKFTLNDVLYGKVKQVVNLYDKSSRGQLTPSGSMGSVYGWVSPVLRGALGLNVDDGWLKKGLDGWNILDTGLNVKGFMDFSKIRQLRQGGEAAASLSSNPFKLLAADAPTTMFPKFVKVGGWVGIGISTLETGAATVKAWDSTDGSKAQADASLDMLSGAGGIAMGAATLAAFTCPPLAVGLAIGGGLAIAAGTIGKYFTNNPGFRKVVTAPIRGIKSATNKVVDGVKSIGKTVSGWFS</sequence>
<feature type="signal peptide" evidence="2">
    <location>
        <begin position="1"/>
        <end position="31"/>
    </location>
</feature>
<evidence type="ECO:0000313" key="3">
    <source>
        <dbReference type="EMBL" id="PTX55279.1"/>
    </source>
</evidence>
<organism evidence="3 4">
    <name type="scientific">Melghirimyces profundicolus</name>
    <dbReference type="NCBI Taxonomy" id="1242148"/>
    <lineage>
        <taxon>Bacteria</taxon>
        <taxon>Bacillati</taxon>
        <taxon>Bacillota</taxon>
        <taxon>Bacilli</taxon>
        <taxon>Bacillales</taxon>
        <taxon>Thermoactinomycetaceae</taxon>
        <taxon>Melghirimyces</taxon>
    </lineage>
</organism>